<reference evidence="2 3" key="1">
    <citation type="submission" date="2016-07" db="EMBL/GenBank/DDBJ databases">
        <title>Draft Genome Sequence of Methylobrevis pamukkalensis PK2.</title>
        <authorList>
            <person name="Vasilenko O.V."/>
            <person name="Doronina N.V."/>
            <person name="Shmareva M.N."/>
            <person name="Tarlachkov S.V."/>
            <person name="Mustakhimov I."/>
            <person name="Trotsenko Y.A."/>
        </authorList>
    </citation>
    <scope>NUCLEOTIDE SEQUENCE [LARGE SCALE GENOMIC DNA]</scope>
    <source>
        <strain evidence="2 3">PK2</strain>
    </source>
</reference>
<organism evidence="2 3">
    <name type="scientific">Methylobrevis pamukkalensis</name>
    <dbReference type="NCBI Taxonomy" id="1439726"/>
    <lineage>
        <taxon>Bacteria</taxon>
        <taxon>Pseudomonadati</taxon>
        <taxon>Pseudomonadota</taxon>
        <taxon>Alphaproteobacteria</taxon>
        <taxon>Hyphomicrobiales</taxon>
        <taxon>Pleomorphomonadaceae</taxon>
        <taxon>Methylobrevis</taxon>
    </lineage>
</organism>
<keyword evidence="1" id="KW-1133">Transmembrane helix</keyword>
<keyword evidence="1" id="KW-0812">Transmembrane</keyword>
<name>A0A1E3H1U0_9HYPH</name>
<dbReference type="InterPro" id="IPR041916">
    <property type="entry name" value="Anti_sigma_zinc_sf"/>
</dbReference>
<evidence type="ECO:0000256" key="1">
    <source>
        <dbReference type="SAM" id="Phobius"/>
    </source>
</evidence>
<evidence type="ECO:0000313" key="2">
    <source>
        <dbReference type="EMBL" id="ODN70280.1"/>
    </source>
</evidence>
<dbReference type="EMBL" id="MCRJ01000055">
    <property type="protein sequence ID" value="ODN70280.1"/>
    <property type="molecule type" value="Genomic_DNA"/>
</dbReference>
<feature type="transmembrane region" description="Helical" evidence="1">
    <location>
        <begin position="124"/>
        <end position="146"/>
    </location>
</feature>
<dbReference type="AlphaFoldDB" id="A0A1E3H1U0"/>
<keyword evidence="3" id="KW-1185">Reference proteome</keyword>
<dbReference type="Gene3D" id="1.10.10.1320">
    <property type="entry name" value="Anti-sigma factor, zinc-finger domain"/>
    <property type="match status" value="1"/>
</dbReference>
<keyword evidence="1" id="KW-0472">Membrane</keyword>
<sequence length="276" mass="27544">MSTNRFDDETLMAYADGELDAETSAEVAAAIGGDPMLAARISAFTRSRILAKRAFEEAVPPVPDALRAAIEARIAAMAAPVPEPVPDLVTAPEPPAEARGGTGVGAPGVVSLEAARQRRRGLSAFAPIAMAASIAAVVAGGLGWYAGGSGGIGATAPGADMIALGAGPAITEVLGAAASGADTALPGGGRVRVVATFEDAEQRLCREFEYGRGDTGVIAVACRQQAAWQVVFAAAGPTTEGDFVPASGMEALDAYLSGIGAGTPLEPGAEKAALSR</sequence>
<comment type="caution">
    <text evidence="2">The sequence shown here is derived from an EMBL/GenBank/DDBJ whole genome shotgun (WGS) entry which is preliminary data.</text>
</comment>
<evidence type="ECO:0008006" key="4">
    <source>
        <dbReference type="Google" id="ProtNLM"/>
    </source>
</evidence>
<evidence type="ECO:0000313" key="3">
    <source>
        <dbReference type="Proteomes" id="UP000094622"/>
    </source>
</evidence>
<proteinExistence type="predicted"/>
<dbReference type="PATRIC" id="fig|1439726.3.peg.2494"/>
<accession>A0A1E3H1U0</accession>
<dbReference type="OrthoDB" id="7743910at2"/>
<dbReference type="Proteomes" id="UP000094622">
    <property type="component" value="Unassembled WGS sequence"/>
</dbReference>
<dbReference type="RefSeq" id="WP_069307007.1">
    <property type="nucleotide sequence ID" value="NZ_MCRJ01000055.1"/>
</dbReference>
<protein>
    <recommendedName>
        <fullName evidence="4">Anti-sigma factor</fullName>
    </recommendedName>
</protein>
<gene>
    <name evidence="2" type="ORF">A6302_02372</name>
</gene>